<dbReference type="InterPro" id="IPR029052">
    <property type="entry name" value="Metallo-depent_PP-like"/>
</dbReference>
<dbReference type="Gene3D" id="3.60.21.10">
    <property type="match status" value="1"/>
</dbReference>
<feature type="domain" description="Calcineurin-like phosphoesterase" evidence="3">
    <location>
        <begin position="6"/>
        <end position="197"/>
    </location>
</feature>
<dbReference type="Pfam" id="PF00149">
    <property type="entry name" value="Metallophos"/>
    <property type="match status" value="1"/>
</dbReference>
<keyword evidence="2" id="KW-0378">Hydrolase</keyword>
<accession>A0A977KC20</accession>
<dbReference type="PANTHER" id="PTHR31302">
    <property type="entry name" value="TRANSMEMBRANE PROTEIN WITH METALLOPHOSPHOESTERASE DOMAIN-RELATED"/>
    <property type="match status" value="1"/>
</dbReference>
<dbReference type="GO" id="GO:0046872">
    <property type="term" value="F:metal ion binding"/>
    <property type="evidence" value="ECO:0007669"/>
    <property type="project" value="UniProtKB-KW"/>
</dbReference>
<keyword evidence="5" id="KW-1185">Reference proteome</keyword>
<evidence type="ECO:0000259" key="3">
    <source>
        <dbReference type="Pfam" id="PF00149"/>
    </source>
</evidence>
<reference evidence="4" key="1">
    <citation type="submission" date="2013-11" db="EMBL/GenBank/DDBJ databases">
        <title>Comparative genomics of Ignicoccus.</title>
        <authorList>
            <person name="Podar M."/>
        </authorList>
    </citation>
    <scope>NUCLEOTIDE SEQUENCE</scope>
    <source>
        <strain evidence="4">DSM 13166</strain>
    </source>
</reference>
<dbReference type="EMBL" id="CP006868">
    <property type="protein sequence ID" value="UXD22870.1"/>
    <property type="molecule type" value="Genomic_DNA"/>
</dbReference>
<protein>
    <recommendedName>
        <fullName evidence="3">Calcineurin-like phosphoesterase domain-containing protein</fullName>
    </recommendedName>
</protein>
<dbReference type="Proteomes" id="UP001063698">
    <property type="component" value="Chromosome"/>
</dbReference>
<dbReference type="GO" id="GO:0016020">
    <property type="term" value="C:membrane"/>
    <property type="evidence" value="ECO:0007669"/>
    <property type="project" value="GOC"/>
</dbReference>
<dbReference type="KEGG" id="ipc:IPA_09090"/>
<dbReference type="PANTHER" id="PTHR31302:SF31">
    <property type="entry name" value="PHOSPHODIESTERASE YAEI"/>
    <property type="match status" value="1"/>
</dbReference>
<dbReference type="AlphaFoldDB" id="A0A977KC20"/>
<evidence type="ECO:0000313" key="5">
    <source>
        <dbReference type="Proteomes" id="UP001063698"/>
    </source>
</evidence>
<dbReference type="GO" id="GO:0008758">
    <property type="term" value="F:UDP-2,3-diacylglucosamine hydrolase activity"/>
    <property type="evidence" value="ECO:0007669"/>
    <property type="project" value="TreeGrafter"/>
</dbReference>
<dbReference type="InterPro" id="IPR051158">
    <property type="entry name" value="Metallophosphoesterase_sf"/>
</dbReference>
<gene>
    <name evidence="4" type="ORF">IPA_09090</name>
</gene>
<name>A0A977KC20_9CREN</name>
<keyword evidence="1" id="KW-0479">Metal-binding</keyword>
<sequence>MESSSLRVLIVSDVHYDGVIYRGVDTSEAWKWLLRLVRTIKPDLLLGCGDLGRIVNVADLEKVARRTMFLTIYGNHDRVGALKSARNILGELKGKRILMEDGKVYEIKGLTVAGINGVVVTKTDPWAPRPKSKREFIDSAKRIQKESKGKRLDVLLLHETPYYPELISGIRENVGSLAAREVIEMVRPRVAIGGHAHLEPQLVKREDTVLIHLDSSQLRRSYLTLEIMNNGIKITLYEDGEIIESTQLKR</sequence>
<evidence type="ECO:0000313" key="4">
    <source>
        <dbReference type="EMBL" id="UXD22870.1"/>
    </source>
</evidence>
<dbReference type="InterPro" id="IPR004843">
    <property type="entry name" value="Calcineurin-like_PHP"/>
</dbReference>
<dbReference type="GO" id="GO:0009245">
    <property type="term" value="P:lipid A biosynthetic process"/>
    <property type="evidence" value="ECO:0007669"/>
    <property type="project" value="TreeGrafter"/>
</dbReference>
<dbReference type="SUPFAM" id="SSF56300">
    <property type="entry name" value="Metallo-dependent phosphatases"/>
    <property type="match status" value="1"/>
</dbReference>
<evidence type="ECO:0000256" key="1">
    <source>
        <dbReference type="ARBA" id="ARBA00022723"/>
    </source>
</evidence>
<proteinExistence type="predicted"/>
<organism evidence="4 5">
    <name type="scientific">Ignicoccus pacificus DSM 13166</name>
    <dbReference type="NCBI Taxonomy" id="940294"/>
    <lineage>
        <taxon>Archaea</taxon>
        <taxon>Thermoproteota</taxon>
        <taxon>Thermoprotei</taxon>
        <taxon>Desulfurococcales</taxon>
        <taxon>Desulfurococcaceae</taxon>
        <taxon>Ignicoccus</taxon>
    </lineage>
</organism>
<evidence type="ECO:0000256" key="2">
    <source>
        <dbReference type="ARBA" id="ARBA00022801"/>
    </source>
</evidence>